<dbReference type="STRING" id="59895.A0A103XD17"/>
<name>A0A103XD17_CYNCS</name>
<dbReference type="GO" id="GO:0009909">
    <property type="term" value="P:regulation of flower development"/>
    <property type="evidence" value="ECO:0007669"/>
    <property type="project" value="InterPro"/>
</dbReference>
<dbReference type="PANTHER" id="PTHR31319">
    <property type="entry name" value="ZINC FINGER PROTEIN CONSTANS-LIKE 4"/>
    <property type="match status" value="1"/>
</dbReference>
<evidence type="ECO:0000256" key="4">
    <source>
        <dbReference type="SAM" id="MobiDB-lite"/>
    </source>
</evidence>
<evidence type="ECO:0000256" key="1">
    <source>
        <dbReference type="ARBA" id="ARBA00004123"/>
    </source>
</evidence>
<organism evidence="6 7">
    <name type="scientific">Cynara cardunculus var. scolymus</name>
    <name type="common">Globe artichoke</name>
    <name type="synonym">Cynara scolymus</name>
    <dbReference type="NCBI Taxonomy" id="59895"/>
    <lineage>
        <taxon>Eukaryota</taxon>
        <taxon>Viridiplantae</taxon>
        <taxon>Streptophyta</taxon>
        <taxon>Embryophyta</taxon>
        <taxon>Tracheophyta</taxon>
        <taxon>Spermatophyta</taxon>
        <taxon>Magnoliopsida</taxon>
        <taxon>eudicotyledons</taxon>
        <taxon>Gunneridae</taxon>
        <taxon>Pentapetalae</taxon>
        <taxon>asterids</taxon>
        <taxon>campanulids</taxon>
        <taxon>Asterales</taxon>
        <taxon>Asteraceae</taxon>
        <taxon>Carduoideae</taxon>
        <taxon>Cardueae</taxon>
        <taxon>Carduinae</taxon>
        <taxon>Cynara</taxon>
    </lineage>
</organism>
<keyword evidence="2 3" id="KW-0539">Nucleus</keyword>
<dbReference type="Proteomes" id="UP000243975">
    <property type="component" value="Unassembled WGS sequence"/>
</dbReference>
<reference evidence="6 7" key="1">
    <citation type="journal article" date="2016" name="Sci. Rep.">
        <title>The genome sequence of the outbreeding globe artichoke constructed de novo incorporating a phase-aware low-pass sequencing strategy of F1 progeny.</title>
        <authorList>
            <person name="Scaglione D."/>
            <person name="Reyes-Chin-Wo S."/>
            <person name="Acquadro A."/>
            <person name="Froenicke L."/>
            <person name="Portis E."/>
            <person name="Beitel C."/>
            <person name="Tirone M."/>
            <person name="Mauro R."/>
            <person name="Lo Monaco A."/>
            <person name="Mauromicale G."/>
            <person name="Faccioli P."/>
            <person name="Cattivelli L."/>
            <person name="Rieseberg L."/>
            <person name="Michelmore R."/>
            <person name="Lanteri S."/>
        </authorList>
    </citation>
    <scope>NUCLEOTIDE SEQUENCE [LARGE SCALE GENOMIC DNA]</scope>
    <source>
        <strain evidence="6">2C</strain>
    </source>
</reference>
<dbReference type="InterPro" id="IPR045281">
    <property type="entry name" value="CONSTANS-like"/>
</dbReference>
<protein>
    <submittedName>
        <fullName evidence="6">CCT domain-containing protein</fullName>
    </submittedName>
</protein>
<dbReference type="PANTHER" id="PTHR31319:SF114">
    <property type="entry name" value="OS12G0262400 PROTEIN"/>
    <property type="match status" value="1"/>
</dbReference>
<dbReference type="EMBL" id="LEKV01005399">
    <property type="protein sequence ID" value="KVH88475.1"/>
    <property type="molecule type" value="Genomic_DNA"/>
</dbReference>
<feature type="domain" description="CCT" evidence="5">
    <location>
        <begin position="134"/>
        <end position="176"/>
    </location>
</feature>
<feature type="region of interest" description="Disordered" evidence="4">
    <location>
        <begin position="20"/>
        <end position="39"/>
    </location>
</feature>
<accession>A0A103XD17</accession>
<dbReference type="GO" id="GO:0003700">
    <property type="term" value="F:DNA-binding transcription factor activity"/>
    <property type="evidence" value="ECO:0007669"/>
    <property type="project" value="TreeGrafter"/>
</dbReference>
<feature type="region of interest" description="Disordered" evidence="4">
    <location>
        <begin position="173"/>
        <end position="192"/>
    </location>
</feature>
<dbReference type="AlphaFoldDB" id="A0A103XD17"/>
<comment type="caution">
    <text evidence="6">The sequence shown here is derived from an EMBL/GenBank/DDBJ whole genome shotgun (WGS) entry which is preliminary data.</text>
</comment>
<evidence type="ECO:0000313" key="6">
    <source>
        <dbReference type="EMBL" id="KVH88475.1"/>
    </source>
</evidence>
<dbReference type="Gramene" id="KVH88475">
    <property type="protein sequence ID" value="KVH88475"/>
    <property type="gene ID" value="Ccrd_026744"/>
</dbReference>
<sequence length="214" mass="24312">MYGHNHNSFRPHFSDLPPSYRPANYSTSPPPFALDSTTSDGRCYDSPGYTGSQSDCIDTPINNNGLLFQIVSSPAELFDSDGSSSSVTKGFCAGDLEGANMTQHRRRSESPFSNENDIIIKSMNKACRYSPKEKQERIERYRSKKTQRNFDKKIKYVCRKTLADNRPRIKGRFARNDEIERTNNQGGGEEGFDEENVENWMFNFSDPFSSNLIS</sequence>
<dbReference type="PROSITE" id="PS51017">
    <property type="entry name" value="CCT"/>
    <property type="match status" value="1"/>
</dbReference>
<evidence type="ECO:0000256" key="2">
    <source>
        <dbReference type="ARBA" id="ARBA00023242"/>
    </source>
</evidence>
<evidence type="ECO:0000259" key="5">
    <source>
        <dbReference type="PROSITE" id="PS51017"/>
    </source>
</evidence>
<dbReference type="Pfam" id="PF06203">
    <property type="entry name" value="CCT"/>
    <property type="match status" value="1"/>
</dbReference>
<keyword evidence="7" id="KW-1185">Reference proteome</keyword>
<gene>
    <name evidence="6" type="ORF">Ccrd_026744</name>
</gene>
<comment type="subcellular location">
    <subcellularLocation>
        <location evidence="1 3">Nucleus</location>
    </subcellularLocation>
</comment>
<dbReference type="InterPro" id="IPR010402">
    <property type="entry name" value="CCT_domain"/>
</dbReference>
<dbReference type="GO" id="GO:0005634">
    <property type="term" value="C:nucleus"/>
    <property type="evidence" value="ECO:0007669"/>
    <property type="project" value="UniProtKB-SubCell"/>
</dbReference>
<evidence type="ECO:0000256" key="3">
    <source>
        <dbReference type="PROSITE-ProRule" id="PRU00357"/>
    </source>
</evidence>
<evidence type="ECO:0000313" key="7">
    <source>
        <dbReference type="Proteomes" id="UP000243975"/>
    </source>
</evidence>
<proteinExistence type="predicted"/>
<dbReference type="OrthoDB" id="153872at2759"/>